<dbReference type="PANTHER" id="PTHR30546">
    <property type="entry name" value="FLAVODOXIN-RELATED PROTEIN WRBA-RELATED"/>
    <property type="match status" value="1"/>
</dbReference>
<dbReference type="InterPro" id="IPR010089">
    <property type="entry name" value="Flavoprotein_WrbA-like"/>
</dbReference>
<dbReference type="GO" id="GO:0016020">
    <property type="term" value="C:membrane"/>
    <property type="evidence" value="ECO:0007669"/>
    <property type="project" value="TreeGrafter"/>
</dbReference>
<dbReference type="InterPro" id="IPR005025">
    <property type="entry name" value="FMN_Rdtase-like_dom"/>
</dbReference>
<sequence length="208" mass="22273">MPTPVNVAVIYYSSTGTVHALAKAAADEAAGVDGADVRLRRVRELAPDSAIESNANWVAHRNATRDIPEATLDDLDWADVFMLGTPTRYGLPTSQLKQFIDQSSPLWEAGKLVNKVATSFTSSATTHGGQESTILSLNNTFYHWGCIIVPPGYADPVQFKHGNPYGASHVGGTPGQPLPGEDQLNAMRFQSRRTVSVGQALLRGGLTV</sequence>
<dbReference type="SUPFAM" id="SSF52218">
    <property type="entry name" value="Flavoproteins"/>
    <property type="match status" value="1"/>
</dbReference>
<dbReference type="InterPro" id="IPR008254">
    <property type="entry name" value="Flavodoxin/NO_synth"/>
</dbReference>
<dbReference type="NCBIfam" id="TIGR01755">
    <property type="entry name" value="flav_wrbA"/>
    <property type="match status" value="1"/>
</dbReference>
<accession>A0A543B063</accession>
<dbReference type="FunFam" id="3.40.50.360:FF:000001">
    <property type="entry name" value="NAD(P)H dehydrogenase (Quinone) FQR1-like"/>
    <property type="match status" value="1"/>
</dbReference>
<dbReference type="RefSeq" id="WP_142042329.1">
    <property type="nucleotide sequence ID" value="NZ_JBHTGS010000004.1"/>
</dbReference>
<evidence type="ECO:0000256" key="1">
    <source>
        <dbReference type="ARBA" id="ARBA00006961"/>
    </source>
</evidence>
<dbReference type="GO" id="GO:0010181">
    <property type="term" value="F:FMN binding"/>
    <property type="evidence" value="ECO:0007669"/>
    <property type="project" value="InterPro"/>
</dbReference>
<gene>
    <name evidence="3" type="ORF">FB566_3803</name>
</gene>
<dbReference type="InParanoid" id="A0A543B063"/>
<proteinExistence type="inferred from homology"/>
<feature type="domain" description="Flavodoxin-like" evidence="2">
    <location>
        <begin position="7"/>
        <end position="202"/>
    </location>
</feature>
<dbReference type="GO" id="GO:0003955">
    <property type="term" value="F:NAD(P)H dehydrogenase (quinone) activity"/>
    <property type="evidence" value="ECO:0007669"/>
    <property type="project" value="InterPro"/>
</dbReference>
<dbReference type="AlphaFoldDB" id="A0A543B063"/>
<keyword evidence="4" id="KW-1185">Reference proteome</keyword>
<evidence type="ECO:0000259" key="2">
    <source>
        <dbReference type="PROSITE" id="PS50902"/>
    </source>
</evidence>
<evidence type="ECO:0000313" key="4">
    <source>
        <dbReference type="Proteomes" id="UP000317043"/>
    </source>
</evidence>
<dbReference type="OrthoDB" id="9801479at2"/>
<dbReference type="InterPro" id="IPR029039">
    <property type="entry name" value="Flavoprotein-like_sf"/>
</dbReference>
<dbReference type="EMBL" id="VFOW01000001">
    <property type="protein sequence ID" value="TQL78221.1"/>
    <property type="molecule type" value="Genomic_DNA"/>
</dbReference>
<organism evidence="3 4">
    <name type="scientific">Stackebrandtia endophytica</name>
    <dbReference type="NCBI Taxonomy" id="1496996"/>
    <lineage>
        <taxon>Bacteria</taxon>
        <taxon>Bacillati</taxon>
        <taxon>Actinomycetota</taxon>
        <taxon>Actinomycetes</taxon>
        <taxon>Glycomycetales</taxon>
        <taxon>Glycomycetaceae</taxon>
        <taxon>Stackebrandtia</taxon>
    </lineage>
</organism>
<comment type="caution">
    <text evidence="3">The sequence shown here is derived from an EMBL/GenBank/DDBJ whole genome shotgun (WGS) entry which is preliminary data.</text>
</comment>
<dbReference type="Proteomes" id="UP000317043">
    <property type="component" value="Unassembled WGS sequence"/>
</dbReference>
<comment type="similarity">
    <text evidence="1">Belongs to the WrbA family.</text>
</comment>
<reference evidence="3 4" key="1">
    <citation type="submission" date="2019-06" db="EMBL/GenBank/DDBJ databases">
        <title>Sequencing the genomes of 1000 actinobacteria strains.</title>
        <authorList>
            <person name="Klenk H.-P."/>
        </authorList>
    </citation>
    <scope>NUCLEOTIDE SEQUENCE [LARGE SCALE GENOMIC DNA]</scope>
    <source>
        <strain evidence="3 4">DSM 45928</strain>
    </source>
</reference>
<name>A0A543B063_9ACTN</name>
<evidence type="ECO:0000313" key="3">
    <source>
        <dbReference type="EMBL" id="TQL78221.1"/>
    </source>
</evidence>
<dbReference type="Gene3D" id="3.40.50.360">
    <property type="match status" value="1"/>
</dbReference>
<dbReference type="Pfam" id="PF03358">
    <property type="entry name" value="FMN_red"/>
    <property type="match status" value="1"/>
</dbReference>
<dbReference type="PROSITE" id="PS50902">
    <property type="entry name" value="FLAVODOXIN_LIKE"/>
    <property type="match status" value="1"/>
</dbReference>
<protein>
    <submittedName>
        <fullName evidence="3">NAD(P)H dehydrogenase (Quinone)</fullName>
    </submittedName>
</protein>
<dbReference type="NCBIfam" id="NF002999">
    <property type="entry name" value="PRK03767.1"/>
    <property type="match status" value="1"/>
</dbReference>
<dbReference type="PANTHER" id="PTHR30546:SF23">
    <property type="entry name" value="FLAVOPROTEIN-LIKE PROTEIN YCP4-RELATED"/>
    <property type="match status" value="1"/>
</dbReference>